<keyword evidence="1" id="KW-0472">Membrane</keyword>
<sequence>MDNIKRYIDCYVPITTCTLRCHYCYIVQHGLFANKVPKLKYSAETVRKTLSKERLGGTCLINFCTVGETLISKELLEYVRAILTVKDMDYSVYKMRNGDVVTAEAISTLGMMVAFIANLIKK</sequence>
<evidence type="ECO:0000313" key="3">
    <source>
        <dbReference type="Proteomes" id="UP000095725"/>
    </source>
</evidence>
<evidence type="ECO:0000256" key="1">
    <source>
        <dbReference type="SAM" id="Phobius"/>
    </source>
</evidence>
<name>A0A174X7Z1_9BACE</name>
<dbReference type="InterPro" id="IPR058240">
    <property type="entry name" value="rSAM_sf"/>
</dbReference>
<evidence type="ECO:0000313" key="2">
    <source>
        <dbReference type="EMBL" id="CUQ52938.1"/>
    </source>
</evidence>
<dbReference type="SUPFAM" id="SSF102114">
    <property type="entry name" value="Radical SAM enzymes"/>
    <property type="match status" value="1"/>
</dbReference>
<dbReference type="EMBL" id="CZBL01000023">
    <property type="protein sequence ID" value="CUQ52938.1"/>
    <property type="molecule type" value="Genomic_DNA"/>
</dbReference>
<dbReference type="AlphaFoldDB" id="A0A174X7Z1"/>
<dbReference type="Gene3D" id="3.20.20.70">
    <property type="entry name" value="Aldolase class I"/>
    <property type="match status" value="1"/>
</dbReference>
<protein>
    <submittedName>
        <fullName evidence="2">Capsule polysaccharide export protein</fullName>
    </submittedName>
</protein>
<gene>
    <name evidence="2" type="ORF">ERS852558_04218</name>
</gene>
<keyword evidence="1" id="KW-1133">Transmembrane helix</keyword>
<proteinExistence type="predicted"/>
<dbReference type="InterPro" id="IPR013785">
    <property type="entry name" value="Aldolase_TIM"/>
</dbReference>
<organism evidence="2 3">
    <name type="scientific">Bacteroides caccae</name>
    <dbReference type="NCBI Taxonomy" id="47678"/>
    <lineage>
        <taxon>Bacteria</taxon>
        <taxon>Pseudomonadati</taxon>
        <taxon>Bacteroidota</taxon>
        <taxon>Bacteroidia</taxon>
        <taxon>Bacteroidales</taxon>
        <taxon>Bacteroidaceae</taxon>
        <taxon>Bacteroides</taxon>
    </lineage>
</organism>
<accession>A0A174X7Z1</accession>
<keyword evidence="1" id="KW-0812">Transmembrane</keyword>
<feature type="transmembrane region" description="Helical" evidence="1">
    <location>
        <begin position="100"/>
        <end position="120"/>
    </location>
</feature>
<dbReference type="Proteomes" id="UP000095725">
    <property type="component" value="Unassembled WGS sequence"/>
</dbReference>
<reference evidence="2 3" key="1">
    <citation type="submission" date="2015-09" db="EMBL/GenBank/DDBJ databases">
        <authorList>
            <consortium name="Pathogen Informatics"/>
        </authorList>
    </citation>
    <scope>NUCLEOTIDE SEQUENCE [LARGE SCALE GENOMIC DNA]</scope>
    <source>
        <strain evidence="2 3">2789STDY5834946</strain>
    </source>
</reference>